<dbReference type="InterPro" id="IPR014113">
    <property type="entry name" value="T4SS_TrbC_subgr"/>
</dbReference>
<evidence type="ECO:0000313" key="3">
    <source>
        <dbReference type="Proteomes" id="UP000238326"/>
    </source>
</evidence>
<feature type="region of interest" description="Disordered" evidence="1">
    <location>
        <begin position="82"/>
        <end position="103"/>
    </location>
</feature>
<evidence type="ECO:0000256" key="1">
    <source>
        <dbReference type="SAM" id="MobiDB-lite"/>
    </source>
</evidence>
<reference evidence="2 3" key="1">
    <citation type="submission" date="2018-03" db="EMBL/GenBank/DDBJ databases">
        <title>Comparative genomics illustrates the genes involved in a hyperalkaliphilic mechanisms of Serpentinomonas isolated from highly-alkaline calcium-rich serpentinized springs.</title>
        <authorList>
            <person name="Suzuki S."/>
            <person name="Ishii S."/>
            <person name="Walworth N."/>
            <person name="Bird L."/>
            <person name="Kuenen J.G."/>
            <person name="Nealson K.H."/>
        </authorList>
    </citation>
    <scope>NUCLEOTIDE SEQUENCE [LARGE SCALE GENOMIC DNA]</scope>
    <source>
        <strain evidence="2 3">83</strain>
    </source>
</reference>
<keyword evidence="3" id="KW-1185">Reference proteome</keyword>
<dbReference type="RefSeq" id="WP_105729844.1">
    <property type="nucleotide sequence ID" value="NZ_PVLR01000026.1"/>
</dbReference>
<evidence type="ECO:0000313" key="2">
    <source>
        <dbReference type="EMBL" id="PRD68598.1"/>
    </source>
</evidence>
<dbReference type="NCBIfam" id="TIGR02742">
    <property type="entry name" value="TrbC_Ftype"/>
    <property type="match status" value="1"/>
</dbReference>
<name>A0A2S9KDT1_9BURK</name>
<accession>A0A2S9KDT1</accession>
<dbReference type="Proteomes" id="UP000238326">
    <property type="component" value="Unassembled WGS sequence"/>
</dbReference>
<gene>
    <name evidence="2" type="primary">trbC</name>
    <name evidence="2" type="ORF">C6P61_10265</name>
</gene>
<comment type="caution">
    <text evidence="2">The sequence shown here is derived from an EMBL/GenBank/DDBJ whole genome shotgun (WGS) entry which is preliminary data.</text>
</comment>
<dbReference type="OrthoDB" id="8557871at2"/>
<protein>
    <submittedName>
        <fullName evidence="2">Type-F conjugative transfer system pilin assembly protein TrbC</fullName>
    </submittedName>
</protein>
<dbReference type="InterPro" id="IPR019106">
    <property type="entry name" value="T4SS_TrbC"/>
</dbReference>
<organism evidence="2 3">
    <name type="scientific">Malikia spinosa</name>
    <dbReference type="NCBI Taxonomy" id="86180"/>
    <lineage>
        <taxon>Bacteria</taxon>
        <taxon>Pseudomonadati</taxon>
        <taxon>Pseudomonadota</taxon>
        <taxon>Betaproteobacteria</taxon>
        <taxon>Burkholderiales</taxon>
        <taxon>Comamonadaceae</taxon>
        <taxon>Malikia</taxon>
    </lineage>
</organism>
<dbReference type="EMBL" id="PVLR01000026">
    <property type="protein sequence ID" value="PRD68598.1"/>
    <property type="molecule type" value="Genomic_DNA"/>
</dbReference>
<proteinExistence type="predicted"/>
<dbReference type="AlphaFoldDB" id="A0A2S9KDT1"/>
<feature type="compositionally biased region" description="Polar residues" evidence="1">
    <location>
        <begin position="84"/>
        <end position="94"/>
    </location>
</feature>
<dbReference type="Pfam" id="PF09673">
    <property type="entry name" value="TrbC_Ftype"/>
    <property type="match status" value="1"/>
</dbReference>
<sequence length="258" mass="28309">MNRKIRITLALLLATFAREGFSQGLPPTAGLEAERERIARERKPMFDAGNPATQAGKGLLPRSADIEREKQRVEQDRKAMFDANNPTTRNSGNSFPKVPTPDRSGIDIEALARQYEQKSAARRTDELMVFASFTMPEASLRRLVSQARQVGAAVVLRGFKNNSLKETAQAIQALGEPGGNVLVNPNAFTKYQVKAVPTLVLARAATTDQMDAQGCALPDHYVAVSGDVTLDYALDEIARRAPEFAPVATRYLRQIRGQ</sequence>